<dbReference type="InterPro" id="IPR002575">
    <property type="entry name" value="Aminoglycoside_PTrfase"/>
</dbReference>
<dbReference type="InterPro" id="IPR011009">
    <property type="entry name" value="Kinase-like_dom_sf"/>
</dbReference>
<gene>
    <name evidence="2" type="ORF">D7D48_04200</name>
</gene>
<evidence type="ECO:0000313" key="2">
    <source>
        <dbReference type="EMBL" id="RRQ52081.1"/>
    </source>
</evidence>
<evidence type="ECO:0000313" key="3">
    <source>
        <dbReference type="Proteomes" id="UP000268553"/>
    </source>
</evidence>
<keyword evidence="2" id="KW-0808">Transferase</keyword>
<dbReference type="EMBL" id="RWJI01000001">
    <property type="protein sequence ID" value="RRQ52081.1"/>
    <property type="molecule type" value="Genomic_DNA"/>
</dbReference>
<dbReference type="Proteomes" id="UP000268553">
    <property type="component" value="Unassembled WGS sequence"/>
</dbReference>
<organism evidence="2 3">
    <name type="scientific">Sphingorhabdus wooponensis</name>
    <dbReference type="NCBI Taxonomy" id="940136"/>
    <lineage>
        <taxon>Bacteria</taxon>
        <taxon>Pseudomonadati</taxon>
        <taxon>Pseudomonadota</taxon>
        <taxon>Alphaproteobacteria</taxon>
        <taxon>Sphingomonadales</taxon>
        <taxon>Sphingomonadaceae</taxon>
        <taxon>Sphingorhabdus</taxon>
    </lineage>
</organism>
<sequence>MAPPAGLDEFLRLHGWEGAIVAPVAGDASFRRYFRVESATRGKAILMDAPPPHEDPRPFIHIAQYLNGHQFRAPEIFATDLTRGLLLIEDFGDRRMREHLDENPEDEAAVYRAAIDAIVRLAQTPAVQAQPYDMATYMREVQLLSEWYMPAMGISFDASAFDQLWTDALAPLADYQKVTVLRDYHAENIMLLDDGQQGIIDFQDALVGHPAYDLVSLLQDARRDVSPALEAEMLAYYHAVAKPGADFDAHYALLGAQRNTKIIGIFTRLWKRDGKERYLSFLPRMWALLERDLAHPDLAPVKLWFDTFIPSDVRHKLPTELNIDG</sequence>
<proteinExistence type="predicted"/>
<dbReference type="RefSeq" id="WP_125230097.1">
    <property type="nucleotide sequence ID" value="NZ_RWJI01000001.1"/>
</dbReference>
<dbReference type="Gene3D" id="3.30.200.20">
    <property type="entry name" value="Phosphorylase Kinase, domain 1"/>
    <property type="match status" value="1"/>
</dbReference>
<comment type="caution">
    <text evidence="2">The sequence shown here is derived from an EMBL/GenBank/DDBJ whole genome shotgun (WGS) entry which is preliminary data.</text>
</comment>
<keyword evidence="3" id="KW-1185">Reference proteome</keyword>
<evidence type="ECO:0000259" key="1">
    <source>
        <dbReference type="Pfam" id="PF01636"/>
    </source>
</evidence>
<dbReference type="GO" id="GO:0016740">
    <property type="term" value="F:transferase activity"/>
    <property type="evidence" value="ECO:0007669"/>
    <property type="project" value="UniProtKB-KW"/>
</dbReference>
<dbReference type="SUPFAM" id="SSF56112">
    <property type="entry name" value="Protein kinase-like (PK-like)"/>
    <property type="match status" value="1"/>
</dbReference>
<reference evidence="2 3" key="1">
    <citation type="submission" date="2018-12" db="EMBL/GenBank/DDBJ databases">
        <authorList>
            <person name="Kim S.-J."/>
            <person name="Jung G.-Y."/>
        </authorList>
    </citation>
    <scope>NUCLEOTIDE SEQUENCE [LARGE SCALE GENOMIC DNA]</scope>
    <source>
        <strain evidence="2 3">03SU3-P</strain>
    </source>
</reference>
<dbReference type="OrthoDB" id="9809275at2"/>
<accession>A0A3R8WKI3</accession>
<dbReference type="Pfam" id="PF01636">
    <property type="entry name" value="APH"/>
    <property type="match status" value="1"/>
</dbReference>
<dbReference type="Gene3D" id="3.90.1200.10">
    <property type="match status" value="1"/>
</dbReference>
<feature type="domain" description="Aminoglycoside phosphotransferase" evidence="1">
    <location>
        <begin position="21"/>
        <end position="243"/>
    </location>
</feature>
<dbReference type="AlphaFoldDB" id="A0A3R8WKI3"/>
<name>A0A3R8WKI3_9SPHN</name>
<protein>
    <submittedName>
        <fullName evidence="2">Aminoglycoside phosphotransferase</fullName>
    </submittedName>
</protein>